<sequence>MRKILTVGNLITMQALSPGPTRIVLLNAVITMSTTSTPELIALI</sequence>
<reference evidence="1 2" key="1">
    <citation type="submission" date="2018-06" db="EMBL/GenBank/DDBJ databases">
        <authorList>
            <consortium name="Pathogen Informatics"/>
            <person name="Doyle S."/>
        </authorList>
    </citation>
    <scope>NUCLEOTIDE SEQUENCE [LARGE SCALE GENOMIC DNA]</scope>
    <source>
        <strain evidence="1 2">NCTC10252</strain>
    </source>
</reference>
<dbReference type="AlphaFoldDB" id="A0A379QFF3"/>
<evidence type="ECO:0000313" key="1">
    <source>
        <dbReference type="EMBL" id="SUF55863.1"/>
    </source>
</evidence>
<evidence type="ECO:0000313" key="2">
    <source>
        <dbReference type="Proteomes" id="UP000254597"/>
    </source>
</evidence>
<gene>
    <name evidence="1" type="ORF">NCTC10252_01074</name>
</gene>
<proteinExistence type="predicted"/>
<dbReference type="Proteomes" id="UP000254597">
    <property type="component" value="Unassembled WGS sequence"/>
</dbReference>
<accession>A0A379QFF3</accession>
<name>A0A379QFF3_SALER</name>
<dbReference type="EMBL" id="UGWP01000004">
    <property type="protein sequence ID" value="SUF55863.1"/>
    <property type="molecule type" value="Genomic_DNA"/>
</dbReference>
<protein>
    <submittedName>
        <fullName evidence="1">Uncharacterized protein</fullName>
    </submittedName>
</protein>
<organism evidence="1 2">
    <name type="scientific">Salmonella enterica</name>
    <name type="common">Salmonella choleraesuis</name>
    <dbReference type="NCBI Taxonomy" id="28901"/>
    <lineage>
        <taxon>Bacteria</taxon>
        <taxon>Pseudomonadati</taxon>
        <taxon>Pseudomonadota</taxon>
        <taxon>Gammaproteobacteria</taxon>
        <taxon>Enterobacterales</taxon>
        <taxon>Enterobacteriaceae</taxon>
        <taxon>Salmonella</taxon>
    </lineage>
</organism>